<dbReference type="Pfam" id="PF11852">
    <property type="entry name" value="Pullul_strch_C"/>
    <property type="match status" value="1"/>
</dbReference>
<protein>
    <submittedName>
        <fullName evidence="6">Alpha-1,6-glucosidase domain-containing protein</fullName>
    </submittedName>
</protein>
<feature type="domain" description="Alpha-1,6-glucosidases pullulanase-type C-terminal" evidence="4">
    <location>
        <begin position="746"/>
        <end position="910"/>
    </location>
</feature>
<keyword evidence="7" id="KW-1185">Reference proteome</keyword>
<feature type="signal peptide" evidence="2">
    <location>
        <begin position="1"/>
        <end position="21"/>
    </location>
</feature>
<sequence>MTRTTTTAGLLALLASAGAHAAISPDACDSKAFQIVLSPSAASFDARAVWLDRRLLTLPGAPADGVFKLYHSPAGSIAAPVGGKVAGSMGALTLGLFQGSVPPALAERFKWVGAGPVLQVSDADALKMGELHRQQLVLVQEDAQGIVRAATRVQVAGALDDLYAAAGKLEKLGVDVADKRTGFTVWAPTAQQAAVCIYNTGASTARAVYQMRFDPATGAWAAQVAGDLSGKYYKYAVDVPVDGAGIVRNLVTDPYSVSLTTDSKRSYIARLDAPKLKPAGWDAAPAPQTVRNPTDMVVYELHVRDFSINDRSVPEHLRGKYAAFSRAESNGMRHLAALAKSGLTDIHLLPVYDIGSVPEVGCAVPKPSGAPDGDAQQALVKKTAETDCFNWGYDPYHYNAPEGSYATNPADGARRVVEFREMVDSLHKLGLRVGMDVVFNHTFSAGQVEKSVLDRVVPGYYHRLNAAGGIERSTCCDNTATENRMMGKLMIDSVALWATQYKIDSFRFDLMGHQPRAVMEQLQQHVNAAAGRQVQLLGEGWNFGEVADGARFVQASQLSLNGSGIGTFNDRTRDAVRGGSAGDSGEALFARQGWINGLGYAPNGHDGKHDANSSLPELLRAADMVRAGLAGSLRSYQLQTFDDRTVPLERIDYGGQPAGYASEPLEVVNYVENHDNQTLYDIDVFKLPASTSSQDRARVQVLAMAVDAFAQGIAYYHAGIDVLRSKSLDRNSFNSGDWFNRLDWTYQDNYFGTGLPPSEDNGKDYALIKPLLANPAFKPAPADIAFARDAFRDLLTIRASSTLFRMPSAAEIRRRLRFFNTGSTQNPAVVAASLNGEGYPGAGFKSISYFINVDKIGHTVTDEQAAGKAMRLHPVFLAPNAADKRATQATFDPATGSYSVPPRTAVVFVED</sequence>
<dbReference type="SUPFAM" id="SSF51445">
    <property type="entry name" value="(Trans)glycosidases"/>
    <property type="match status" value="1"/>
</dbReference>
<dbReference type="SUPFAM" id="SSF81296">
    <property type="entry name" value="E set domains"/>
    <property type="match status" value="2"/>
</dbReference>
<dbReference type="RefSeq" id="WP_379771718.1">
    <property type="nucleotide sequence ID" value="NZ_JBHSMZ010000009.1"/>
</dbReference>
<name>A0ABW0S2A2_9BURK</name>
<dbReference type="InterPro" id="IPR040671">
    <property type="entry name" value="Pullulanase_N2"/>
</dbReference>
<evidence type="ECO:0000259" key="3">
    <source>
        <dbReference type="Pfam" id="PF02922"/>
    </source>
</evidence>
<organism evidence="6 7">
    <name type="scientific">Massilia aerilata</name>
    <dbReference type="NCBI Taxonomy" id="453817"/>
    <lineage>
        <taxon>Bacteria</taxon>
        <taxon>Pseudomonadati</taxon>
        <taxon>Pseudomonadota</taxon>
        <taxon>Betaproteobacteria</taxon>
        <taxon>Burkholderiales</taxon>
        <taxon>Oxalobacteraceae</taxon>
        <taxon>Telluria group</taxon>
        <taxon>Massilia</taxon>
    </lineage>
</organism>
<dbReference type="SUPFAM" id="SSF51011">
    <property type="entry name" value="Glycosyl hydrolase domain"/>
    <property type="match status" value="1"/>
</dbReference>
<comment type="caution">
    <text evidence="6">The sequence shown here is derived from an EMBL/GenBank/DDBJ whole genome shotgun (WGS) entry which is preliminary data.</text>
</comment>
<feature type="domain" description="Glycoside hydrolase family 13 N-terminal" evidence="3">
    <location>
        <begin position="171"/>
        <end position="256"/>
    </location>
</feature>
<dbReference type="PANTHER" id="PTHR43002">
    <property type="entry name" value="GLYCOGEN DEBRANCHING ENZYME"/>
    <property type="match status" value="1"/>
</dbReference>
<evidence type="ECO:0000256" key="2">
    <source>
        <dbReference type="SAM" id="SignalP"/>
    </source>
</evidence>
<dbReference type="InterPro" id="IPR014756">
    <property type="entry name" value="Ig_E-set"/>
</dbReference>
<dbReference type="Gene3D" id="2.60.40.10">
    <property type="entry name" value="Immunoglobulins"/>
    <property type="match status" value="1"/>
</dbReference>
<dbReference type="Pfam" id="PF02922">
    <property type="entry name" value="CBM_48"/>
    <property type="match status" value="1"/>
</dbReference>
<dbReference type="InterPro" id="IPR013783">
    <property type="entry name" value="Ig-like_fold"/>
</dbReference>
<dbReference type="Gene3D" id="2.60.40.1130">
    <property type="entry name" value="Rab geranylgeranyltransferase alpha-subunit, insert domain"/>
    <property type="match status" value="1"/>
</dbReference>
<proteinExistence type="inferred from homology"/>
<evidence type="ECO:0000313" key="7">
    <source>
        <dbReference type="Proteomes" id="UP001596086"/>
    </source>
</evidence>
<accession>A0ABW0S2A2</accession>
<evidence type="ECO:0000313" key="6">
    <source>
        <dbReference type="EMBL" id="MFC5549623.1"/>
    </source>
</evidence>
<evidence type="ECO:0000259" key="4">
    <source>
        <dbReference type="Pfam" id="PF11852"/>
    </source>
</evidence>
<dbReference type="InterPro" id="IPR013780">
    <property type="entry name" value="Glyco_hydro_b"/>
</dbReference>
<dbReference type="Pfam" id="PF17967">
    <property type="entry name" value="Pullulanase_N2"/>
    <property type="match status" value="1"/>
</dbReference>
<dbReference type="Gene3D" id="2.60.40.1180">
    <property type="entry name" value="Golgi alpha-mannosidase II"/>
    <property type="match status" value="1"/>
</dbReference>
<dbReference type="CDD" id="cd02860">
    <property type="entry name" value="E_set_Pullulanase"/>
    <property type="match status" value="1"/>
</dbReference>
<feature type="domain" description="Pullulanase N2" evidence="5">
    <location>
        <begin position="46"/>
        <end position="161"/>
    </location>
</feature>
<dbReference type="InterPro" id="IPR004193">
    <property type="entry name" value="Glyco_hydro_13_N"/>
</dbReference>
<dbReference type="Gene3D" id="3.20.20.80">
    <property type="entry name" value="Glycosidases"/>
    <property type="match status" value="1"/>
</dbReference>
<comment type="similarity">
    <text evidence="1">Belongs to the glycosyl hydrolase 13 family.</text>
</comment>
<evidence type="ECO:0000259" key="5">
    <source>
        <dbReference type="Pfam" id="PF17967"/>
    </source>
</evidence>
<evidence type="ECO:0000256" key="1">
    <source>
        <dbReference type="ARBA" id="ARBA00008061"/>
    </source>
</evidence>
<dbReference type="InterPro" id="IPR024561">
    <property type="entry name" value="Pullul_strch_C"/>
</dbReference>
<dbReference type="InterPro" id="IPR017853">
    <property type="entry name" value="GH"/>
</dbReference>
<dbReference type="CDD" id="cd11341">
    <property type="entry name" value="AmyAc_Pullulanase_LD-like"/>
    <property type="match status" value="1"/>
</dbReference>
<gene>
    <name evidence="6" type="ORF">ACFPO9_13990</name>
</gene>
<reference evidence="7" key="1">
    <citation type="journal article" date="2019" name="Int. J. Syst. Evol. Microbiol.">
        <title>The Global Catalogue of Microorganisms (GCM) 10K type strain sequencing project: providing services to taxonomists for standard genome sequencing and annotation.</title>
        <authorList>
            <consortium name="The Broad Institute Genomics Platform"/>
            <consortium name="The Broad Institute Genome Sequencing Center for Infectious Disease"/>
            <person name="Wu L."/>
            <person name="Ma J."/>
        </authorList>
    </citation>
    <scope>NUCLEOTIDE SEQUENCE [LARGE SCALE GENOMIC DNA]</scope>
    <source>
        <strain evidence="7">CGMCC 4.5798</strain>
    </source>
</reference>
<keyword evidence="2" id="KW-0732">Signal</keyword>
<feature type="chain" id="PRO_5045929139" evidence="2">
    <location>
        <begin position="22"/>
        <end position="911"/>
    </location>
</feature>
<dbReference type="EMBL" id="JBHSMZ010000009">
    <property type="protein sequence ID" value="MFC5549623.1"/>
    <property type="molecule type" value="Genomic_DNA"/>
</dbReference>
<dbReference type="Proteomes" id="UP001596086">
    <property type="component" value="Unassembled WGS sequence"/>
</dbReference>